<sequence>MPAETEDAHHWSCPLCTLLNTADDERCAACDNARPRAYDTQPSRSTEAMTAASSASHVRHTFRPTPGVFFASFPSEQGGGSAWRHEPRLAVNRNCRKRQRKDPVEYGKRCESEWVEAGTRGQDASLTASDNAMERTTHGADQVRNTFNEVERFVTTEDATETFEEEEAIPMEEPCFNLLGPGAAVFNVDTPSIHNDREEVVDTGVEATEKGRACPKSSMSVTTPSSLHVRPELKVFEHFVCIEDLRSDLGCRINYHKMFAGQRSGKLYVDRLAKRRAESRQRERKNATQNQACRTPTSTARSGKSVRDRKKRKATPKQPRGSEKAKRAKKTRASPRRGTCAPKASAHINHYDDSMAELGDDLSTMAWEGIGSAGYL</sequence>
<dbReference type="Proteomes" id="UP001163321">
    <property type="component" value="Chromosome 2"/>
</dbReference>
<organism evidence="1 2">
    <name type="scientific">Peronosclerospora sorghi</name>
    <dbReference type="NCBI Taxonomy" id="230839"/>
    <lineage>
        <taxon>Eukaryota</taxon>
        <taxon>Sar</taxon>
        <taxon>Stramenopiles</taxon>
        <taxon>Oomycota</taxon>
        <taxon>Peronosporomycetes</taxon>
        <taxon>Peronosporales</taxon>
        <taxon>Peronosporaceae</taxon>
        <taxon>Peronosclerospora</taxon>
    </lineage>
</organism>
<name>A0ACC0WE15_9STRA</name>
<accession>A0ACC0WE15</accession>
<gene>
    <name evidence="1" type="ORF">PsorP6_016851</name>
</gene>
<keyword evidence="2" id="KW-1185">Reference proteome</keyword>
<dbReference type="EMBL" id="CM047581">
    <property type="protein sequence ID" value="KAI9917080.1"/>
    <property type="molecule type" value="Genomic_DNA"/>
</dbReference>
<proteinExistence type="predicted"/>
<protein>
    <submittedName>
        <fullName evidence="1">Uncharacterized protein</fullName>
    </submittedName>
</protein>
<evidence type="ECO:0000313" key="2">
    <source>
        <dbReference type="Proteomes" id="UP001163321"/>
    </source>
</evidence>
<evidence type="ECO:0000313" key="1">
    <source>
        <dbReference type="EMBL" id="KAI9917080.1"/>
    </source>
</evidence>
<reference evidence="1 2" key="1">
    <citation type="journal article" date="2022" name="bioRxiv">
        <title>The genome of the oomycete Peronosclerospora sorghi, a cosmopolitan pathogen of maize and sorghum, is inflated with dispersed pseudogenes.</title>
        <authorList>
            <person name="Fletcher K."/>
            <person name="Martin F."/>
            <person name="Isakeit T."/>
            <person name="Cavanaugh K."/>
            <person name="Magill C."/>
            <person name="Michelmore R."/>
        </authorList>
    </citation>
    <scope>NUCLEOTIDE SEQUENCE [LARGE SCALE GENOMIC DNA]</scope>
    <source>
        <strain evidence="1">P6</strain>
    </source>
</reference>
<comment type="caution">
    <text evidence="1">The sequence shown here is derived from an EMBL/GenBank/DDBJ whole genome shotgun (WGS) entry which is preliminary data.</text>
</comment>